<dbReference type="Pfam" id="PF00561">
    <property type="entry name" value="Abhydrolase_1"/>
    <property type="match status" value="1"/>
</dbReference>
<dbReference type="PIRSF" id="PIRSF000443">
    <property type="entry name" value="Homoser_Ac_trans"/>
    <property type="match status" value="1"/>
</dbReference>
<feature type="active site" evidence="2">
    <location>
        <position position="304"/>
    </location>
</feature>
<keyword evidence="5" id="KW-1185">Reference proteome</keyword>
<feature type="active site" description="Nucleophile" evidence="2">
    <location>
        <position position="128"/>
    </location>
</feature>
<dbReference type="SUPFAM" id="SSF53474">
    <property type="entry name" value="alpha/beta-Hydrolases"/>
    <property type="match status" value="1"/>
</dbReference>
<evidence type="ECO:0000256" key="1">
    <source>
        <dbReference type="ARBA" id="ARBA00022679"/>
    </source>
</evidence>
<dbReference type="GO" id="GO:0009086">
    <property type="term" value="P:methionine biosynthetic process"/>
    <property type="evidence" value="ECO:0007669"/>
    <property type="project" value="TreeGrafter"/>
</dbReference>
<accession>A0A2W7TS02</accession>
<gene>
    <name evidence="4" type="ORF">DOS84_16090</name>
</gene>
<dbReference type="InterPro" id="IPR000073">
    <property type="entry name" value="AB_hydrolase_1"/>
</dbReference>
<evidence type="ECO:0000259" key="3">
    <source>
        <dbReference type="Pfam" id="PF00561"/>
    </source>
</evidence>
<comment type="caution">
    <text evidence="4">The sequence shown here is derived from an EMBL/GenBank/DDBJ whole genome shotgun (WGS) entry which is preliminary data.</text>
</comment>
<name>A0A2W7TS02_9FLAO</name>
<protein>
    <submittedName>
        <fullName evidence="4">Homoserine acetyltransferase</fullName>
    </submittedName>
</protein>
<feature type="active site" evidence="2">
    <location>
        <position position="271"/>
    </location>
</feature>
<dbReference type="Proteomes" id="UP000249177">
    <property type="component" value="Unassembled WGS sequence"/>
</dbReference>
<dbReference type="GO" id="GO:0004414">
    <property type="term" value="F:homoserine O-acetyltransferase activity"/>
    <property type="evidence" value="ECO:0007669"/>
    <property type="project" value="TreeGrafter"/>
</dbReference>
<evidence type="ECO:0000313" key="5">
    <source>
        <dbReference type="Proteomes" id="UP000249177"/>
    </source>
</evidence>
<dbReference type="OrthoDB" id="9800754at2"/>
<proteinExistence type="predicted"/>
<sequence length="330" mass="37378">MKLENKPTTITIQDFTTENGAFYATINLSYHLFGPALHTAPIVLVNHALTGNSQVVGIKGWWNVLIGENRTIDTNTYTILAFNVPGNGFDDTIIENYLDFTARDVARLFIEGIKALQINQLFAIIGGSVGGGIAWEIAALAPKITKHLIPIATDWKSTDWLIANCFLQEQILNNSAKPIEDARIHAMLCYRTPESFKAKFDRTTNEELAIFNIESWLNHHGKKLQKRFQISAYKLMNQLLKTIDITRNRESFLAVASQIEADIHIIGINSDLFFTVNENKETYETLKKHKANVTFQEIDSIHGHDAFLIEYKQLDNLLRGVFKLEKNISK</sequence>
<dbReference type="InterPro" id="IPR029058">
    <property type="entry name" value="AB_hydrolase_fold"/>
</dbReference>
<feature type="domain" description="AB hydrolase-1" evidence="3">
    <location>
        <begin position="41"/>
        <end position="160"/>
    </location>
</feature>
<organism evidence="4 5">
    <name type="scientific">Flavobacterium aquariorum</name>
    <dbReference type="NCBI Taxonomy" id="2217670"/>
    <lineage>
        <taxon>Bacteria</taxon>
        <taxon>Pseudomonadati</taxon>
        <taxon>Bacteroidota</taxon>
        <taxon>Flavobacteriia</taxon>
        <taxon>Flavobacteriales</taxon>
        <taxon>Flavobacteriaceae</taxon>
        <taxon>Flavobacterium</taxon>
    </lineage>
</organism>
<dbReference type="InterPro" id="IPR008220">
    <property type="entry name" value="HAT_MetX-like"/>
</dbReference>
<dbReference type="Gene3D" id="3.40.50.1820">
    <property type="entry name" value="alpha/beta hydrolase"/>
    <property type="match status" value="1"/>
</dbReference>
<dbReference type="PANTHER" id="PTHR32268:SF11">
    <property type="entry name" value="HOMOSERINE O-ACETYLTRANSFERASE"/>
    <property type="match status" value="1"/>
</dbReference>
<dbReference type="EMBL" id="QKXH01000011">
    <property type="protein sequence ID" value="PZX92404.1"/>
    <property type="molecule type" value="Genomic_DNA"/>
</dbReference>
<evidence type="ECO:0000313" key="4">
    <source>
        <dbReference type="EMBL" id="PZX92404.1"/>
    </source>
</evidence>
<dbReference type="PANTHER" id="PTHR32268">
    <property type="entry name" value="HOMOSERINE O-ACETYLTRANSFERASE"/>
    <property type="match status" value="1"/>
</dbReference>
<evidence type="ECO:0000256" key="2">
    <source>
        <dbReference type="PIRSR" id="PIRSR000443-1"/>
    </source>
</evidence>
<dbReference type="AlphaFoldDB" id="A0A2W7TS02"/>
<keyword evidence="1 4" id="KW-0808">Transferase</keyword>
<dbReference type="GO" id="GO:0009092">
    <property type="term" value="P:homoserine metabolic process"/>
    <property type="evidence" value="ECO:0007669"/>
    <property type="project" value="TreeGrafter"/>
</dbReference>
<reference evidence="4 5" key="1">
    <citation type="submission" date="2018-06" db="EMBL/GenBank/DDBJ databases">
        <title>Flavobacterium sp IMCC34762, genome.</title>
        <authorList>
            <person name="Joung Y."/>
            <person name="Cho J."/>
            <person name="Song J."/>
        </authorList>
    </citation>
    <scope>NUCLEOTIDE SEQUENCE [LARGE SCALE GENOMIC DNA]</scope>
    <source>
        <strain evidence="4 5">IMCC34762</strain>
    </source>
</reference>